<evidence type="ECO:0000313" key="2">
    <source>
        <dbReference type="Proteomes" id="UP000059680"/>
    </source>
</evidence>
<reference evidence="2" key="1">
    <citation type="journal article" date="2005" name="Nature">
        <title>The map-based sequence of the rice genome.</title>
        <authorList>
            <consortium name="International rice genome sequencing project (IRGSP)"/>
            <person name="Matsumoto T."/>
            <person name="Wu J."/>
            <person name="Kanamori H."/>
            <person name="Katayose Y."/>
            <person name="Fujisawa M."/>
            <person name="Namiki N."/>
            <person name="Mizuno H."/>
            <person name="Yamamoto K."/>
            <person name="Antonio B.A."/>
            <person name="Baba T."/>
            <person name="Sakata K."/>
            <person name="Nagamura Y."/>
            <person name="Aoki H."/>
            <person name="Arikawa K."/>
            <person name="Arita K."/>
            <person name="Bito T."/>
            <person name="Chiden Y."/>
            <person name="Fujitsuka N."/>
            <person name="Fukunaka R."/>
            <person name="Hamada M."/>
            <person name="Harada C."/>
            <person name="Hayashi A."/>
            <person name="Hijishita S."/>
            <person name="Honda M."/>
            <person name="Hosokawa S."/>
            <person name="Ichikawa Y."/>
            <person name="Idonuma A."/>
            <person name="Iijima M."/>
            <person name="Ikeda M."/>
            <person name="Ikeno M."/>
            <person name="Ito K."/>
            <person name="Ito S."/>
            <person name="Ito T."/>
            <person name="Ito Y."/>
            <person name="Ito Y."/>
            <person name="Iwabuchi A."/>
            <person name="Kamiya K."/>
            <person name="Karasawa W."/>
            <person name="Kurita K."/>
            <person name="Katagiri S."/>
            <person name="Kikuta A."/>
            <person name="Kobayashi H."/>
            <person name="Kobayashi N."/>
            <person name="Machita K."/>
            <person name="Maehara T."/>
            <person name="Masukawa M."/>
            <person name="Mizubayashi T."/>
            <person name="Mukai Y."/>
            <person name="Nagasaki H."/>
            <person name="Nagata Y."/>
            <person name="Naito S."/>
            <person name="Nakashima M."/>
            <person name="Nakama Y."/>
            <person name="Nakamichi Y."/>
            <person name="Nakamura M."/>
            <person name="Meguro A."/>
            <person name="Negishi M."/>
            <person name="Ohta I."/>
            <person name="Ohta T."/>
            <person name="Okamoto M."/>
            <person name="Ono N."/>
            <person name="Saji S."/>
            <person name="Sakaguchi M."/>
            <person name="Sakai K."/>
            <person name="Shibata M."/>
            <person name="Shimokawa T."/>
            <person name="Song J."/>
            <person name="Takazaki Y."/>
            <person name="Terasawa K."/>
            <person name="Tsugane M."/>
            <person name="Tsuji K."/>
            <person name="Ueda S."/>
            <person name="Waki K."/>
            <person name="Yamagata H."/>
            <person name="Yamamoto M."/>
            <person name="Yamamoto S."/>
            <person name="Yamane H."/>
            <person name="Yoshiki S."/>
            <person name="Yoshihara R."/>
            <person name="Yukawa K."/>
            <person name="Zhong H."/>
            <person name="Yano M."/>
            <person name="Yuan Q."/>
            <person name="Ouyang S."/>
            <person name="Liu J."/>
            <person name="Jones K.M."/>
            <person name="Gansberger K."/>
            <person name="Moffat K."/>
            <person name="Hill J."/>
            <person name="Bera J."/>
            <person name="Fadrosh D."/>
            <person name="Jin S."/>
            <person name="Johri S."/>
            <person name="Kim M."/>
            <person name="Overton L."/>
            <person name="Reardon M."/>
            <person name="Tsitrin T."/>
            <person name="Vuong H."/>
            <person name="Weaver B."/>
            <person name="Ciecko A."/>
            <person name="Tallon L."/>
            <person name="Jackson J."/>
            <person name="Pai G."/>
            <person name="Aken S.V."/>
            <person name="Utterback T."/>
            <person name="Reidmuller S."/>
            <person name="Feldblyum T."/>
            <person name="Hsiao J."/>
            <person name="Zismann V."/>
            <person name="Iobst S."/>
            <person name="de Vazeille A.R."/>
            <person name="Buell C.R."/>
            <person name="Ying K."/>
            <person name="Li Y."/>
            <person name="Lu T."/>
            <person name="Huang Y."/>
            <person name="Zhao Q."/>
            <person name="Feng Q."/>
            <person name="Zhang L."/>
            <person name="Zhu J."/>
            <person name="Weng Q."/>
            <person name="Mu J."/>
            <person name="Lu Y."/>
            <person name="Fan D."/>
            <person name="Liu Y."/>
            <person name="Guan J."/>
            <person name="Zhang Y."/>
            <person name="Yu S."/>
            <person name="Liu X."/>
            <person name="Zhang Y."/>
            <person name="Hong G."/>
            <person name="Han B."/>
            <person name="Choisne N."/>
            <person name="Demange N."/>
            <person name="Orjeda G."/>
            <person name="Samain S."/>
            <person name="Cattolico L."/>
            <person name="Pelletier E."/>
            <person name="Couloux A."/>
            <person name="Segurens B."/>
            <person name="Wincker P."/>
            <person name="D'Hont A."/>
            <person name="Scarpelli C."/>
            <person name="Weissenbach J."/>
            <person name="Salanoubat M."/>
            <person name="Quetier F."/>
            <person name="Yu Y."/>
            <person name="Kim H.R."/>
            <person name="Rambo T."/>
            <person name="Currie J."/>
            <person name="Collura K."/>
            <person name="Luo M."/>
            <person name="Yang T."/>
            <person name="Ammiraju J.S.S."/>
            <person name="Engler F."/>
            <person name="Soderlund C."/>
            <person name="Wing R.A."/>
            <person name="Palmer L.E."/>
            <person name="de la Bastide M."/>
            <person name="Spiegel L."/>
            <person name="Nascimento L."/>
            <person name="Zutavern T."/>
            <person name="O'Shaughnessy A."/>
            <person name="Dike S."/>
            <person name="Dedhia N."/>
            <person name="Preston R."/>
            <person name="Balija V."/>
            <person name="McCombie W.R."/>
            <person name="Chow T."/>
            <person name="Chen H."/>
            <person name="Chung M."/>
            <person name="Chen C."/>
            <person name="Shaw J."/>
            <person name="Wu H."/>
            <person name="Hsiao K."/>
            <person name="Chao Y."/>
            <person name="Chu M."/>
            <person name="Cheng C."/>
            <person name="Hour A."/>
            <person name="Lee P."/>
            <person name="Lin S."/>
            <person name="Lin Y."/>
            <person name="Liou J."/>
            <person name="Liu S."/>
            <person name="Hsing Y."/>
            <person name="Raghuvanshi S."/>
            <person name="Mohanty A."/>
            <person name="Bharti A.K."/>
            <person name="Gaur A."/>
            <person name="Gupta V."/>
            <person name="Kumar D."/>
            <person name="Ravi V."/>
            <person name="Vij S."/>
            <person name="Kapur A."/>
            <person name="Khurana P."/>
            <person name="Khurana P."/>
            <person name="Khurana J.P."/>
            <person name="Tyagi A.K."/>
            <person name="Gaikwad K."/>
            <person name="Singh A."/>
            <person name="Dalal V."/>
            <person name="Srivastava S."/>
            <person name="Dixit A."/>
            <person name="Pal A.K."/>
            <person name="Ghazi I.A."/>
            <person name="Yadav M."/>
            <person name="Pandit A."/>
            <person name="Bhargava A."/>
            <person name="Sureshbabu K."/>
            <person name="Batra K."/>
            <person name="Sharma T.R."/>
            <person name="Mohapatra T."/>
            <person name="Singh N.K."/>
            <person name="Messing J."/>
            <person name="Nelson A.B."/>
            <person name="Fuks G."/>
            <person name="Kavchok S."/>
            <person name="Keizer G."/>
            <person name="Linton E."/>
            <person name="Llaca V."/>
            <person name="Song R."/>
            <person name="Tanyolac B."/>
            <person name="Young S."/>
            <person name="Ho-Il K."/>
            <person name="Hahn J.H."/>
            <person name="Sangsakoo G."/>
            <person name="Vanavichit A."/>
            <person name="de Mattos Luiz.A.T."/>
            <person name="Zimmer P.D."/>
            <person name="Malone G."/>
            <person name="Dellagostin O."/>
            <person name="de Oliveira A.C."/>
            <person name="Bevan M."/>
            <person name="Bancroft I."/>
            <person name="Minx P."/>
            <person name="Cordum H."/>
            <person name="Wilson R."/>
            <person name="Cheng Z."/>
            <person name="Jin W."/>
            <person name="Jiang J."/>
            <person name="Leong S.A."/>
            <person name="Iwama H."/>
            <person name="Gojobori T."/>
            <person name="Itoh T."/>
            <person name="Niimura Y."/>
            <person name="Fujii Y."/>
            <person name="Habara T."/>
            <person name="Sakai H."/>
            <person name="Sato Y."/>
            <person name="Wilson G."/>
            <person name="Kumar K."/>
            <person name="McCouch S."/>
            <person name="Juretic N."/>
            <person name="Hoen D."/>
            <person name="Wright S."/>
            <person name="Bruskiewich R."/>
            <person name="Bureau T."/>
            <person name="Miyao A."/>
            <person name="Hirochika H."/>
            <person name="Nishikawa T."/>
            <person name="Kadowaki K."/>
            <person name="Sugiura M."/>
            <person name="Burr B."/>
            <person name="Sasaki T."/>
        </authorList>
    </citation>
    <scope>NUCLEOTIDE SEQUENCE [LARGE SCALE GENOMIC DNA]</scope>
    <source>
        <strain evidence="2">cv. Nipponbare</strain>
    </source>
</reference>
<evidence type="ECO:0000313" key="1">
    <source>
        <dbReference type="EMBL" id="BAS88538.1"/>
    </source>
</evidence>
<keyword evidence="2" id="KW-1185">Reference proteome</keyword>
<accession>A0A0P0W8F9</accession>
<organism evidence="1 2">
    <name type="scientific">Oryza sativa subsp. japonica</name>
    <name type="common">Rice</name>
    <dbReference type="NCBI Taxonomy" id="39947"/>
    <lineage>
        <taxon>Eukaryota</taxon>
        <taxon>Viridiplantae</taxon>
        <taxon>Streptophyta</taxon>
        <taxon>Embryophyta</taxon>
        <taxon>Tracheophyta</taxon>
        <taxon>Spermatophyta</taxon>
        <taxon>Magnoliopsida</taxon>
        <taxon>Liliopsida</taxon>
        <taxon>Poales</taxon>
        <taxon>Poaceae</taxon>
        <taxon>BOP clade</taxon>
        <taxon>Oryzoideae</taxon>
        <taxon>Oryzeae</taxon>
        <taxon>Oryzinae</taxon>
        <taxon>Oryza</taxon>
        <taxon>Oryza sativa</taxon>
    </lineage>
</organism>
<reference evidence="1 2" key="2">
    <citation type="journal article" date="2013" name="Plant Cell Physiol.">
        <title>Rice Annotation Project Database (RAP-DB): an integrative and interactive database for rice genomics.</title>
        <authorList>
            <person name="Sakai H."/>
            <person name="Lee S.S."/>
            <person name="Tanaka T."/>
            <person name="Numa H."/>
            <person name="Kim J."/>
            <person name="Kawahara Y."/>
            <person name="Wakimoto H."/>
            <person name="Yang C.C."/>
            <person name="Iwamoto M."/>
            <person name="Abe T."/>
            <person name="Yamada Y."/>
            <person name="Muto A."/>
            <person name="Inokuchi H."/>
            <person name="Ikemura T."/>
            <person name="Matsumoto T."/>
            <person name="Sasaki T."/>
            <person name="Itoh T."/>
        </authorList>
    </citation>
    <scope>NUCLEOTIDE SEQUENCE [LARGE SCALE GENOMIC DNA]</scope>
    <source>
        <strain evidence="2">cv. Nipponbare</strain>
    </source>
</reference>
<dbReference type="Proteomes" id="UP000059680">
    <property type="component" value="Chromosome 4"/>
</dbReference>
<dbReference type="AlphaFoldDB" id="A0A0P0W8F9"/>
<proteinExistence type="predicted"/>
<dbReference type="InParanoid" id="A0A0P0W8F9"/>
<dbReference type="EMBL" id="AP014960">
    <property type="protein sequence ID" value="BAS88538.1"/>
    <property type="molecule type" value="Genomic_DNA"/>
</dbReference>
<protein>
    <submittedName>
        <fullName evidence="1">Os04g0313301 protein</fullName>
    </submittedName>
</protein>
<name>A0A0P0W8F9_ORYSJ</name>
<gene>
    <name evidence="1" type="ordered locus">Os04g0313301</name>
    <name evidence="1" type="ORF">OSNPB_040313301</name>
</gene>
<dbReference type="PaxDb" id="39947-A0A0P0W8F9"/>
<reference evidence="1 2" key="3">
    <citation type="journal article" date="2013" name="Rice">
        <title>Improvement of the Oryza sativa Nipponbare reference genome using next generation sequence and optical map data.</title>
        <authorList>
            <person name="Kawahara Y."/>
            <person name="de la Bastide M."/>
            <person name="Hamilton J.P."/>
            <person name="Kanamori H."/>
            <person name="McCombie W.R."/>
            <person name="Ouyang S."/>
            <person name="Schwartz D.C."/>
            <person name="Tanaka T."/>
            <person name="Wu J."/>
            <person name="Zhou S."/>
            <person name="Childs K.L."/>
            <person name="Davidson R.M."/>
            <person name="Lin H."/>
            <person name="Quesada-Ocampo L."/>
            <person name="Vaillancourt B."/>
            <person name="Sakai H."/>
            <person name="Lee S.S."/>
            <person name="Kim J."/>
            <person name="Numa H."/>
            <person name="Itoh T."/>
            <person name="Buell C.R."/>
            <person name="Matsumoto T."/>
        </authorList>
    </citation>
    <scope>NUCLEOTIDE SEQUENCE [LARGE SCALE GENOMIC DNA]</scope>
    <source>
        <strain evidence="2">cv. Nipponbare</strain>
    </source>
</reference>
<dbReference type="Gramene" id="Os04t0313301-00">
    <property type="protein sequence ID" value="Os04t0313301-00"/>
    <property type="gene ID" value="Os04g0313301"/>
</dbReference>
<sequence>MFVSNEEKVRYLELVMWIHVF</sequence>